<feature type="compositionally biased region" description="Low complexity" evidence="5">
    <location>
        <begin position="1713"/>
        <end position="1729"/>
    </location>
</feature>
<gene>
    <name evidence="7" type="ORF">EJ05DRAFT_533226</name>
</gene>
<dbReference type="Gene3D" id="1.10.10.10">
    <property type="entry name" value="Winged helix-like DNA-binding domain superfamily/Winged helix DNA-binding domain"/>
    <property type="match status" value="1"/>
</dbReference>
<dbReference type="InterPro" id="IPR036390">
    <property type="entry name" value="WH_DNA-bd_sf"/>
</dbReference>
<dbReference type="PROSITE" id="PS50186">
    <property type="entry name" value="DEP"/>
    <property type="match status" value="1"/>
</dbReference>
<evidence type="ECO:0000313" key="7">
    <source>
        <dbReference type="EMBL" id="KAF2754584.1"/>
    </source>
</evidence>
<proteinExistence type="inferred from homology"/>
<dbReference type="Pfam" id="PF19418">
    <property type="entry name" value="DEPDC5_CTD"/>
    <property type="match status" value="1"/>
</dbReference>
<dbReference type="EMBL" id="ML996580">
    <property type="protein sequence ID" value="KAF2754584.1"/>
    <property type="molecule type" value="Genomic_DNA"/>
</dbReference>
<dbReference type="SUPFAM" id="SSF46785">
    <property type="entry name" value="Winged helix' DNA-binding domain"/>
    <property type="match status" value="1"/>
</dbReference>
<dbReference type="OrthoDB" id="39497at2759"/>
<feature type="compositionally biased region" description="Polar residues" evidence="5">
    <location>
        <begin position="1385"/>
        <end position="1400"/>
    </location>
</feature>
<evidence type="ECO:0000256" key="4">
    <source>
        <dbReference type="ARBA" id="ARBA00021881"/>
    </source>
</evidence>
<dbReference type="GO" id="GO:1990130">
    <property type="term" value="C:GATOR1 complex"/>
    <property type="evidence" value="ECO:0007669"/>
    <property type="project" value="TreeGrafter"/>
</dbReference>
<feature type="region of interest" description="Disordered" evidence="5">
    <location>
        <begin position="761"/>
        <end position="882"/>
    </location>
</feature>
<dbReference type="GO" id="GO:0005774">
    <property type="term" value="C:vacuolar membrane"/>
    <property type="evidence" value="ECO:0007669"/>
    <property type="project" value="UniProtKB-SubCell"/>
</dbReference>
<feature type="domain" description="DEP" evidence="6">
    <location>
        <begin position="1281"/>
        <end position="1356"/>
    </location>
</feature>
<dbReference type="GO" id="GO:0035556">
    <property type="term" value="P:intracellular signal transduction"/>
    <property type="evidence" value="ECO:0007669"/>
    <property type="project" value="InterPro"/>
</dbReference>
<feature type="compositionally biased region" description="Basic and acidic residues" evidence="5">
    <location>
        <begin position="705"/>
        <end position="718"/>
    </location>
</feature>
<dbReference type="GO" id="GO:0005096">
    <property type="term" value="F:GTPase activator activity"/>
    <property type="evidence" value="ECO:0007669"/>
    <property type="project" value="InterPro"/>
</dbReference>
<feature type="compositionally biased region" description="Basic and acidic residues" evidence="5">
    <location>
        <begin position="825"/>
        <end position="838"/>
    </location>
</feature>
<dbReference type="GO" id="GO:1904262">
    <property type="term" value="P:negative regulation of TORC1 signaling"/>
    <property type="evidence" value="ECO:0007669"/>
    <property type="project" value="TreeGrafter"/>
</dbReference>
<name>A0A6A6VY10_9PEZI</name>
<dbReference type="Pfam" id="PF12257">
    <property type="entry name" value="IML1"/>
    <property type="match status" value="1"/>
</dbReference>
<comment type="subcellular location">
    <subcellularLocation>
        <location evidence="1">Vacuole membrane</location>
        <topology evidence="1">Peripheral membrane protein</topology>
    </subcellularLocation>
</comment>
<evidence type="ECO:0000256" key="5">
    <source>
        <dbReference type="SAM" id="MobiDB-lite"/>
    </source>
</evidence>
<feature type="region of interest" description="Disordered" evidence="5">
    <location>
        <begin position="504"/>
        <end position="533"/>
    </location>
</feature>
<protein>
    <recommendedName>
        <fullName evidence="3">Vacuolar membrane-associated protein IML1</fullName>
    </recommendedName>
    <alternativeName>
        <fullName evidence="4">Vacuolar membrane-associated protein iml1</fullName>
    </alternativeName>
</protein>
<comment type="similarity">
    <text evidence="2">Belongs to the IML1 family.</text>
</comment>
<dbReference type="SMART" id="SM00049">
    <property type="entry name" value="DEP"/>
    <property type="match status" value="1"/>
</dbReference>
<reference evidence="7" key="1">
    <citation type="journal article" date="2020" name="Stud. Mycol.">
        <title>101 Dothideomycetes genomes: a test case for predicting lifestyles and emergence of pathogens.</title>
        <authorList>
            <person name="Haridas S."/>
            <person name="Albert R."/>
            <person name="Binder M."/>
            <person name="Bloem J."/>
            <person name="Labutti K."/>
            <person name="Salamov A."/>
            <person name="Andreopoulos B."/>
            <person name="Baker S."/>
            <person name="Barry K."/>
            <person name="Bills G."/>
            <person name="Bluhm B."/>
            <person name="Cannon C."/>
            <person name="Castanera R."/>
            <person name="Culley D."/>
            <person name="Daum C."/>
            <person name="Ezra D."/>
            <person name="Gonzalez J."/>
            <person name="Henrissat B."/>
            <person name="Kuo A."/>
            <person name="Liang C."/>
            <person name="Lipzen A."/>
            <person name="Lutzoni F."/>
            <person name="Magnuson J."/>
            <person name="Mondo S."/>
            <person name="Nolan M."/>
            <person name="Ohm R."/>
            <person name="Pangilinan J."/>
            <person name="Park H.-J."/>
            <person name="Ramirez L."/>
            <person name="Alfaro M."/>
            <person name="Sun H."/>
            <person name="Tritt A."/>
            <person name="Yoshinaga Y."/>
            <person name="Zwiers L.-H."/>
            <person name="Turgeon B."/>
            <person name="Goodwin S."/>
            <person name="Spatafora J."/>
            <person name="Crous P."/>
            <person name="Grigoriev I."/>
        </authorList>
    </citation>
    <scope>NUCLEOTIDE SEQUENCE</scope>
    <source>
        <strain evidence="7">CBS 121739</strain>
    </source>
</reference>
<evidence type="ECO:0000259" key="6">
    <source>
        <dbReference type="PROSITE" id="PS50186"/>
    </source>
</evidence>
<dbReference type="InterPro" id="IPR000591">
    <property type="entry name" value="DEP_dom"/>
</dbReference>
<evidence type="ECO:0000256" key="2">
    <source>
        <dbReference type="ARBA" id="ARBA00005643"/>
    </source>
</evidence>
<dbReference type="InterPro" id="IPR045838">
    <property type="entry name" value="DEPDC5_CTD"/>
</dbReference>
<evidence type="ECO:0000256" key="1">
    <source>
        <dbReference type="ARBA" id="ARBA00004148"/>
    </source>
</evidence>
<accession>A0A6A6VY10</accession>
<feature type="compositionally biased region" description="Polar residues" evidence="5">
    <location>
        <begin position="840"/>
        <end position="849"/>
    </location>
</feature>
<dbReference type="PANTHER" id="PTHR13179">
    <property type="entry name" value="DEP DOMAIN CONTAINING PROTEIN 5"/>
    <property type="match status" value="1"/>
</dbReference>
<feature type="region of interest" description="Disordered" evidence="5">
    <location>
        <begin position="684"/>
        <end position="730"/>
    </location>
</feature>
<dbReference type="InterPro" id="IPR036388">
    <property type="entry name" value="WH-like_DNA-bd_sf"/>
</dbReference>
<dbReference type="GO" id="GO:0010508">
    <property type="term" value="P:positive regulation of autophagy"/>
    <property type="evidence" value="ECO:0007669"/>
    <property type="project" value="TreeGrafter"/>
</dbReference>
<evidence type="ECO:0000313" key="8">
    <source>
        <dbReference type="Proteomes" id="UP000799437"/>
    </source>
</evidence>
<dbReference type="Proteomes" id="UP000799437">
    <property type="component" value="Unassembled WGS sequence"/>
</dbReference>
<feature type="compositionally biased region" description="Polar residues" evidence="5">
    <location>
        <begin position="692"/>
        <end position="703"/>
    </location>
</feature>
<feature type="region of interest" description="Disordered" evidence="5">
    <location>
        <begin position="1378"/>
        <end position="1434"/>
    </location>
</feature>
<organism evidence="7 8">
    <name type="scientific">Pseudovirgaria hyperparasitica</name>
    <dbReference type="NCBI Taxonomy" id="470096"/>
    <lineage>
        <taxon>Eukaryota</taxon>
        <taxon>Fungi</taxon>
        <taxon>Dikarya</taxon>
        <taxon>Ascomycota</taxon>
        <taxon>Pezizomycotina</taxon>
        <taxon>Dothideomycetes</taxon>
        <taxon>Dothideomycetes incertae sedis</taxon>
        <taxon>Acrospermales</taxon>
        <taxon>Acrospermaceae</taxon>
        <taxon>Pseudovirgaria</taxon>
    </lineage>
</organism>
<feature type="compositionally biased region" description="Polar residues" evidence="5">
    <location>
        <begin position="778"/>
        <end position="789"/>
    </location>
</feature>
<dbReference type="InterPro" id="IPR048255">
    <property type="entry name" value="IML1_N"/>
</dbReference>
<dbReference type="RefSeq" id="XP_033597035.1">
    <property type="nucleotide sequence ID" value="XM_033749117.1"/>
</dbReference>
<dbReference type="Pfam" id="PF00610">
    <property type="entry name" value="DEP"/>
    <property type="match status" value="1"/>
</dbReference>
<keyword evidence="8" id="KW-1185">Reference proteome</keyword>
<sequence>MPPSTNSYKPTQFQKLCTLWTHGDDLSREDVVFNIDKFPELGLSYGSLVQIIAVKDTSAVRDFQGLVRNTSSDTLLRIKSDIKDANVRRLSIVGQSSKKARRPSVTLTLDESGMPISGGRDVDVEKSYMFVCKPMPPELKNRYPHLQVTVSKHIAKTMGFRDRMSVVLTNADENSNSASHVEITFRDEYLARSDMWRLAISQLNQRTVYKGQNLLFLNTIKATVKNIFVNGETKHSAYFCPSTKPIFRSESARYVVFIQMSKEMWDFDTEGTGEIMFNKVINGFLPELFKRWMRINARHLVSIILFTRVEYDKDPNNATTEPSYKDFYRVVVSEMANSDWIKILYQLKKEFRTFLRDVSLIPKEESTTNGKKVPGVKIAGIPTTASKGNILEAINLAVTQFSQDHIDRDLVRTGISVIVITPGTGVHEVDYNMLKLTTDTLIGSGIGIDLVCLSPMPLHSVPLFTYRSPRVMTGAREAALPLAQRGPKELGADRFDDLTPRQTSANFGAIGSPRKQRLGSSFKGSTPPPELSELTGGNWRYAIPHWLDVSFWSGPSDEVVELSRGSILKRPSSRTRPRTQTFNLRCRMYELQMMGVMENELSSISVPFVHVDGTYSALLRKYNDKLRSTSRGLRTTLSFDDMDNDIGPDSNDTEPHRPINAKERNYVRYLNTFWMKAYDDQNSLPRLPTKTDLPQRSVPSADQGTRIEVKKRTDDKTLKGSTGSSSAKGLPRLNLLSRNISFGKKGFVPAASVSINPVSVESPSISMGKIARERSDRTSGTPKATTVESSFFPPQRTDTPSPAIRRMSSLLNRSVDPSPPPSRLGEIEEHDTNKEERPSQPITIRSSSHVTDRDSSPPVERAAGSTGTINSETTKVDSNHRTFGARDTGSLFLLAGSRALQNQTGPKLNLSTSGGGPIIPKTLSPTNALAPWLVLVNPCNPKKNNFSIASQFRRWQHVFPRPLRTSDIKWKSLSSPASVPLTNDYFPTADQLATEYHESPYKVIHNDDDEPTDKLKEPLIRELVAFRLSHGFQIIIGPSVAQVAGTQTKVENIFDEKYMSQDGDSVYMSVGSVIHQLVCISAGEVEVKRYHRKPTTALETQDGVDKPLTYKPLIRTQLADGYAPREIVLKPPMDDLNWNLVDAFLAGYQDDFLEPLHFWRARFVLIPVELPHNTRRPVPEDSEEEVRLEGIKKLTQLWQRNRWIPPEERHLPNLPHKQKDPNPLAIEYQTRDPSAVVAAGVESKLLTEGEPALFETQIFEDVGAYHSDKLDLAKLAQDIQGEDGIPMRDRRWHWKLHYNCFVGSDLTTWLLHNFVDIESREYAVVVGNDLMKQGLFQHVQKRHQFRDGQYFYQIASEYRAPRPESRMGSWFGSRRADRSVPATPLSDNPPKSSPLYQRSIRSGRPESRSSNGSKSEDGEKTPTGAQTPRRQVMLSHSMRYDVGQRKRCYRPEIVNLHYDRLHNPDNCYHIRIDWMNVTSKLIEDAIMSWASTVEKFGLKLVELPIAEGCDITEINPFRAPYRIRLAVPPPKQQPKHYFDSSSFAPQAVSDEFVYHKALLRSLGFVLDVESAASFPADVDVQYSWGKPDYKYTQFIHKSGVLIAQITTDGDFLLLANRLYNNRAALSRESRFDTALKLDTSYSRNNPSNSYLRSPTMSPMARPLPDPIPVPAPAPAAPALSAEALYDTVRRVCSDELALSKFYDSFYNDDIAPRPRASPSPRVAPAHGSGSASGGSSGISAAAADDRIPSLGLPPSLLWREGSPMRMVEKGEGVPRGGGVEEEEWTPAHGSQQ</sequence>
<dbReference type="InterPro" id="IPR027244">
    <property type="entry name" value="IML1"/>
</dbReference>
<evidence type="ECO:0000256" key="3">
    <source>
        <dbReference type="ARBA" id="ARBA00018529"/>
    </source>
</evidence>
<feature type="region of interest" description="Disordered" evidence="5">
    <location>
        <begin position="1712"/>
        <end position="1792"/>
    </location>
</feature>
<dbReference type="CDD" id="cd04449">
    <property type="entry name" value="DEP_DEPDC5-like"/>
    <property type="match status" value="1"/>
</dbReference>
<dbReference type="GeneID" id="54490171"/>
<dbReference type="PANTHER" id="PTHR13179:SF8">
    <property type="entry name" value="GATOR COMPLEX PROTEIN DEPDC5"/>
    <property type="match status" value="1"/>
</dbReference>